<keyword evidence="4" id="KW-1185">Reference proteome</keyword>
<feature type="domain" description="Roller-3 N-terminal" evidence="2">
    <location>
        <begin position="25"/>
        <end position="101"/>
    </location>
</feature>
<sequence>MLYDIVTVSIVIYLLGIYESVFATVFSTSLKTCQLYCSERNLAFPLARGEFTWNQEDLSKCDYSCRVNSCHHGCRNLDEPLSKCETRCTEEGITFDSCTQGCYAVEHAFLVQVQELLYQTTVTIDALDDSLRLRWQFPETVLAQARLLVFAASATEHYISVFRVFFITAFL</sequence>
<name>A0AAN8F1H7_TRICO</name>
<evidence type="ECO:0000256" key="1">
    <source>
        <dbReference type="SAM" id="Phobius"/>
    </source>
</evidence>
<protein>
    <recommendedName>
        <fullName evidence="2">Roller-3 N-terminal domain-containing protein</fullName>
    </recommendedName>
</protein>
<comment type="caution">
    <text evidence="3">The sequence shown here is derived from an EMBL/GenBank/DDBJ whole genome shotgun (WGS) entry which is preliminary data.</text>
</comment>
<organism evidence="3 4">
    <name type="scientific">Trichostrongylus colubriformis</name>
    <name type="common">Black scour worm</name>
    <dbReference type="NCBI Taxonomy" id="6319"/>
    <lineage>
        <taxon>Eukaryota</taxon>
        <taxon>Metazoa</taxon>
        <taxon>Ecdysozoa</taxon>
        <taxon>Nematoda</taxon>
        <taxon>Chromadorea</taxon>
        <taxon>Rhabditida</taxon>
        <taxon>Rhabditina</taxon>
        <taxon>Rhabditomorpha</taxon>
        <taxon>Strongyloidea</taxon>
        <taxon>Trichostrongylidae</taxon>
        <taxon>Trichostrongylus</taxon>
    </lineage>
</organism>
<dbReference type="AlphaFoldDB" id="A0AAN8F1H7"/>
<keyword evidence="1" id="KW-1133">Transmembrane helix</keyword>
<dbReference type="Pfam" id="PF26432">
    <property type="entry name" value="Roller3_N"/>
    <property type="match status" value="1"/>
</dbReference>
<evidence type="ECO:0000313" key="3">
    <source>
        <dbReference type="EMBL" id="KAK5967119.1"/>
    </source>
</evidence>
<dbReference type="InterPro" id="IPR058726">
    <property type="entry name" value="Roller3_N"/>
</dbReference>
<proteinExistence type="predicted"/>
<evidence type="ECO:0000313" key="4">
    <source>
        <dbReference type="Proteomes" id="UP001331761"/>
    </source>
</evidence>
<keyword evidence="1" id="KW-0472">Membrane</keyword>
<accession>A0AAN8F1H7</accession>
<feature type="transmembrane region" description="Helical" evidence="1">
    <location>
        <begin position="6"/>
        <end position="26"/>
    </location>
</feature>
<evidence type="ECO:0000259" key="2">
    <source>
        <dbReference type="Pfam" id="PF26432"/>
    </source>
</evidence>
<reference evidence="3 4" key="1">
    <citation type="submission" date="2019-10" db="EMBL/GenBank/DDBJ databases">
        <title>Assembly and Annotation for the nematode Trichostrongylus colubriformis.</title>
        <authorList>
            <person name="Martin J."/>
        </authorList>
    </citation>
    <scope>NUCLEOTIDE SEQUENCE [LARGE SCALE GENOMIC DNA]</scope>
    <source>
        <strain evidence="3">G859</strain>
        <tissue evidence="3">Whole worm</tissue>
    </source>
</reference>
<dbReference type="EMBL" id="WIXE01022788">
    <property type="protein sequence ID" value="KAK5967119.1"/>
    <property type="molecule type" value="Genomic_DNA"/>
</dbReference>
<gene>
    <name evidence="3" type="ORF">GCK32_004696</name>
</gene>
<dbReference type="Proteomes" id="UP001331761">
    <property type="component" value="Unassembled WGS sequence"/>
</dbReference>
<keyword evidence="1" id="KW-0812">Transmembrane</keyword>